<keyword evidence="3" id="KW-1185">Reference proteome</keyword>
<dbReference type="AlphaFoldDB" id="A0A5J9UC24"/>
<comment type="caution">
    <text evidence="2">The sequence shown here is derived from an EMBL/GenBank/DDBJ whole genome shotgun (WGS) entry which is preliminary data.</text>
</comment>
<feature type="region of interest" description="Disordered" evidence="1">
    <location>
        <begin position="31"/>
        <end position="69"/>
    </location>
</feature>
<proteinExistence type="predicted"/>
<dbReference type="Gramene" id="TVU20761">
    <property type="protein sequence ID" value="TVU20761"/>
    <property type="gene ID" value="EJB05_30356"/>
</dbReference>
<feature type="compositionally biased region" description="Basic and acidic residues" evidence="1">
    <location>
        <begin position="122"/>
        <end position="131"/>
    </location>
</feature>
<reference evidence="2 3" key="1">
    <citation type="journal article" date="2019" name="Sci. Rep.">
        <title>A high-quality genome of Eragrostis curvula grass provides insights into Poaceae evolution and supports new strategies to enhance forage quality.</title>
        <authorList>
            <person name="Carballo J."/>
            <person name="Santos B.A.C.M."/>
            <person name="Zappacosta D."/>
            <person name="Garbus I."/>
            <person name="Selva J.P."/>
            <person name="Gallo C.A."/>
            <person name="Diaz A."/>
            <person name="Albertini E."/>
            <person name="Caccamo M."/>
            <person name="Echenique V."/>
        </authorList>
    </citation>
    <scope>NUCLEOTIDE SEQUENCE [LARGE SCALE GENOMIC DNA]</scope>
    <source>
        <strain evidence="3">cv. Victoria</strain>
        <tissue evidence="2">Leaf</tissue>
    </source>
</reference>
<evidence type="ECO:0000313" key="2">
    <source>
        <dbReference type="EMBL" id="TVU20761.1"/>
    </source>
</evidence>
<feature type="non-terminal residue" evidence="2">
    <location>
        <position position="1"/>
    </location>
</feature>
<dbReference type="OrthoDB" id="693847at2759"/>
<protein>
    <submittedName>
        <fullName evidence="2">Uncharacterized protein</fullName>
    </submittedName>
</protein>
<name>A0A5J9UC24_9POAL</name>
<dbReference type="EMBL" id="RWGY01000026">
    <property type="protein sequence ID" value="TVU20761.1"/>
    <property type="molecule type" value="Genomic_DNA"/>
</dbReference>
<sequence length="175" mass="19675">MHCGSKQPKAVHGRPHNRRAELMEYSRQLRAMARQTTATSAATRPPSPRPRGRDTHTANVAPDAGHQPAAENRLSLAGRRPERARSQQRCFGGGWSWKRVLVIVFPFHSDVGRSKSKRPRKGHGDEGRESNRNTNQKGWPATLLVGNGKLTVSRASRDDHNRFGKKLMSIFRQRS</sequence>
<evidence type="ECO:0000313" key="3">
    <source>
        <dbReference type="Proteomes" id="UP000324897"/>
    </source>
</evidence>
<evidence type="ECO:0000256" key="1">
    <source>
        <dbReference type="SAM" id="MobiDB-lite"/>
    </source>
</evidence>
<feature type="compositionally biased region" description="Low complexity" evidence="1">
    <location>
        <begin position="33"/>
        <end position="44"/>
    </location>
</feature>
<gene>
    <name evidence="2" type="ORF">EJB05_30356</name>
</gene>
<feature type="region of interest" description="Disordered" evidence="1">
    <location>
        <begin position="111"/>
        <end position="145"/>
    </location>
</feature>
<dbReference type="Proteomes" id="UP000324897">
    <property type="component" value="Unassembled WGS sequence"/>
</dbReference>
<organism evidence="2 3">
    <name type="scientific">Eragrostis curvula</name>
    <name type="common">weeping love grass</name>
    <dbReference type="NCBI Taxonomy" id="38414"/>
    <lineage>
        <taxon>Eukaryota</taxon>
        <taxon>Viridiplantae</taxon>
        <taxon>Streptophyta</taxon>
        <taxon>Embryophyta</taxon>
        <taxon>Tracheophyta</taxon>
        <taxon>Spermatophyta</taxon>
        <taxon>Magnoliopsida</taxon>
        <taxon>Liliopsida</taxon>
        <taxon>Poales</taxon>
        <taxon>Poaceae</taxon>
        <taxon>PACMAD clade</taxon>
        <taxon>Chloridoideae</taxon>
        <taxon>Eragrostideae</taxon>
        <taxon>Eragrostidinae</taxon>
        <taxon>Eragrostis</taxon>
    </lineage>
</organism>
<accession>A0A5J9UC24</accession>